<dbReference type="EMBL" id="KY684087">
    <property type="protein sequence ID" value="ARF09763.1"/>
    <property type="molecule type" value="Genomic_DNA"/>
</dbReference>
<evidence type="ECO:0000313" key="2">
    <source>
        <dbReference type="EMBL" id="ARF09763.1"/>
    </source>
</evidence>
<protein>
    <submittedName>
        <fullName evidence="2">Uncharacterized protein</fullName>
    </submittedName>
</protein>
<sequence>MDFYYNKHPILIGPIMKTTVCKIIKTPQSNYTISDKISMFLSDFYNEYINNNKALVILMLVFIGFLIYRYYNKKESFETEKKIPVTNDPISQRDSSLLKEFEEYQIKHLEYDNPPSMNPLYPPDEQNKNDVIHYPPDKLPIRLDADNITMRRNIYPNPPPFEKLNSPKDYNYNSIYKNDDRTFYSGTNDTYVNAQNTPIKNPYNWSNEFNTNTGDFVSPMTQKNMQILQEYYNQHDVEQQKLLNSLQFGRQYTAGIIDPPFSNEI</sequence>
<reference evidence="2" key="1">
    <citation type="journal article" date="2017" name="Science">
        <title>Giant viruses with an expanded complement of translation system components.</title>
        <authorList>
            <person name="Schulz F."/>
            <person name="Yutin N."/>
            <person name="Ivanova N.N."/>
            <person name="Ortega D.R."/>
            <person name="Lee T.K."/>
            <person name="Vierheilig J."/>
            <person name="Daims H."/>
            <person name="Horn M."/>
            <person name="Wagner M."/>
            <person name="Jensen G.J."/>
            <person name="Kyrpides N.C."/>
            <person name="Koonin E.V."/>
            <person name="Woyke T."/>
        </authorList>
    </citation>
    <scope>NUCLEOTIDE SEQUENCE</scope>
    <source>
        <strain evidence="2">ILV1</strain>
    </source>
</reference>
<gene>
    <name evidence="2" type="ORF">Indivirus_3_12</name>
</gene>
<keyword evidence="1" id="KW-1133">Transmembrane helix</keyword>
<accession>A0A1V0SDG3</accession>
<keyword evidence="1" id="KW-0812">Transmembrane</keyword>
<name>A0A1V0SDG3_9VIRU</name>
<keyword evidence="1" id="KW-0472">Membrane</keyword>
<organism evidence="2">
    <name type="scientific">Indivirus ILV1</name>
    <dbReference type="NCBI Taxonomy" id="1977633"/>
    <lineage>
        <taxon>Viruses</taxon>
        <taxon>Varidnaviria</taxon>
        <taxon>Bamfordvirae</taxon>
        <taxon>Nucleocytoviricota</taxon>
        <taxon>Megaviricetes</taxon>
        <taxon>Imitervirales</taxon>
        <taxon>Mimiviridae</taxon>
        <taxon>Klosneuvirinae</taxon>
        <taxon>Indivirus</taxon>
    </lineage>
</organism>
<proteinExistence type="predicted"/>
<feature type="transmembrane region" description="Helical" evidence="1">
    <location>
        <begin position="54"/>
        <end position="71"/>
    </location>
</feature>
<evidence type="ECO:0000256" key="1">
    <source>
        <dbReference type="SAM" id="Phobius"/>
    </source>
</evidence>